<proteinExistence type="predicted"/>
<protein>
    <submittedName>
        <fullName evidence="1">Uncharacterized protein</fullName>
    </submittedName>
</protein>
<reference evidence="1 2" key="1">
    <citation type="journal article" date="2024" name="Nat. Commun.">
        <title>Phylogenomics reveals the evolutionary origins of lichenization in chlorophyte algae.</title>
        <authorList>
            <person name="Puginier C."/>
            <person name="Libourel C."/>
            <person name="Otte J."/>
            <person name="Skaloud P."/>
            <person name="Haon M."/>
            <person name="Grisel S."/>
            <person name="Petersen M."/>
            <person name="Berrin J.G."/>
            <person name="Delaux P.M."/>
            <person name="Dal Grande F."/>
            <person name="Keller J."/>
        </authorList>
    </citation>
    <scope>NUCLEOTIDE SEQUENCE [LARGE SCALE GENOMIC DNA]</scope>
    <source>
        <strain evidence="1 2">SAG 2523</strain>
    </source>
</reference>
<organism evidence="1 2">
    <name type="scientific">Apatococcus fuscideae</name>
    <dbReference type="NCBI Taxonomy" id="2026836"/>
    <lineage>
        <taxon>Eukaryota</taxon>
        <taxon>Viridiplantae</taxon>
        <taxon>Chlorophyta</taxon>
        <taxon>core chlorophytes</taxon>
        <taxon>Trebouxiophyceae</taxon>
        <taxon>Chlorellales</taxon>
        <taxon>Chlorellaceae</taxon>
        <taxon>Apatococcus</taxon>
    </lineage>
</organism>
<accession>A0AAW1SY05</accession>
<comment type="caution">
    <text evidence="1">The sequence shown here is derived from an EMBL/GenBank/DDBJ whole genome shotgun (WGS) entry which is preliminary data.</text>
</comment>
<dbReference type="EMBL" id="JALJOV010000787">
    <property type="protein sequence ID" value="KAK9861257.1"/>
    <property type="molecule type" value="Genomic_DNA"/>
</dbReference>
<gene>
    <name evidence="1" type="ORF">WJX84_011529</name>
</gene>
<dbReference type="PANTHER" id="PTHR37201:SF1">
    <property type="entry name" value="WD REPEAT PROTEIN"/>
    <property type="match status" value="1"/>
</dbReference>
<sequence>MSAGKSLAPAERGRRLERHELRQRLRRVVDLIRIADEFAPFDWASYNIALEIWKAVEAVPQAHRHRLLGWLTRSDILDLWRLAGQRYAASPSQLQAAILPSYYAPDQFPSQPHEVVRFHGKAAVSLPYFNRFQKAFFCPSNADGLHGRVLLEKGPLGNMLYPLYYKATLGSTIISATREMADLQLEYLPPKLLNLSQEDLPENESWPLPGPHRPPFDKGLVDYCRAVGPDLWVGVGWKLDGRAPGERFLHFLLAREVAGADELVYDRPTGPRGWA</sequence>
<dbReference type="PANTHER" id="PTHR37201">
    <property type="entry name" value="WD REPEAT PROTEIN"/>
    <property type="match status" value="1"/>
</dbReference>
<evidence type="ECO:0000313" key="1">
    <source>
        <dbReference type="EMBL" id="KAK9861257.1"/>
    </source>
</evidence>
<keyword evidence="2" id="KW-1185">Reference proteome</keyword>
<dbReference type="Proteomes" id="UP001485043">
    <property type="component" value="Unassembled WGS sequence"/>
</dbReference>
<dbReference type="AlphaFoldDB" id="A0AAW1SY05"/>
<name>A0AAW1SY05_9CHLO</name>
<evidence type="ECO:0000313" key="2">
    <source>
        <dbReference type="Proteomes" id="UP001485043"/>
    </source>
</evidence>